<evidence type="ECO:0000313" key="1">
    <source>
        <dbReference type="EMBL" id="MDH8676917.1"/>
    </source>
</evidence>
<dbReference type="InterPro" id="IPR027417">
    <property type="entry name" value="P-loop_NTPase"/>
</dbReference>
<dbReference type="RefSeq" id="WP_281092717.1">
    <property type="nucleotide sequence ID" value="NZ_JARYZI010000001.1"/>
</dbReference>
<dbReference type="EMBL" id="JARYZI010000001">
    <property type="protein sequence ID" value="MDH8676917.1"/>
    <property type="molecule type" value="Genomic_DNA"/>
</dbReference>
<keyword evidence="2" id="KW-1185">Reference proteome</keyword>
<organism evidence="1 2">
    <name type="scientific">Fusibacter bizertensis</name>
    <dbReference type="NCBI Taxonomy" id="1488331"/>
    <lineage>
        <taxon>Bacteria</taxon>
        <taxon>Bacillati</taxon>
        <taxon>Bacillota</taxon>
        <taxon>Clostridia</taxon>
        <taxon>Eubacteriales</taxon>
        <taxon>Eubacteriales Family XII. Incertae Sedis</taxon>
        <taxon>Fusibacter</taxon>
    </lineage>
</organism>
<comment type="caution">
    <text evidence="1">The sequence shown here is derived from an EMBL/GenBank/DDBJ whole genome shotgun (WGS) entry which is preliminary data.</text>
</comment>
<protein>
    <submittedName>
        <fullName evidence="1">AAA family ATPase</fullName>
    </submittedName>
</protein>
<proteinExistence type="predicted"/>
<reference evidence="1 2" key="1">
    <citation type="submission" date="2023-04" db="EMBL/GenBank/DDBJ databases">
        <title>Fusibacter bizertensis strain WBS, isolated from littoral bottom sediments of the Arctic seas - biochemical and genomic analysis.</title>
        <authorList>
            <person name="Brioukhanov A.L."/>
        </authorList>
    </citation>
    <scope>NUCLEOTIDE SEQUENCE [LARGE SCALE GENOMIC DNA]</scope>
    <source>
        <strain evidence="1 2">WBS</strain>
    </source>
</reference>
<accession>A0ABT6N930</accession>
<sequence length="201" mass="23618">MIIWLNGAFGSGKTQTAYELLKRIEKSHVFDPEEAGFYIRDNIPKELAIGDFQDYPMWRTINREMLLHICNHYDGIVIVPMTVTNKQYLEEITQALHDSGKDIYHFTLLANHETLFKRLKGRGDKIGSWSFQQIERCVESFRDEYFKEHIDTDEMTIDQVVEYIAGSCGISILADHRSAFKKRIDRIIVWKKHIRLFKLFG</sequence>
<dbReference type="SUPFAM" id="SSF52540">
    <property type="entry name" value="P-loop containing nucleoside triphosphate hydrolases"/>
    <property type="match status" value="1"/>
</dbReference>
<name>A0ABT6N930_9FIRM</name>
<dbReference type="Gene3D" id="3.40.50.300">
    <property type="entry name" value="P-loop containing nucleotide triphosphate hydrolases"/>
    <property type="match status" value="1"/>
</dbReference>
<dbReference type="Proteomes" id="UP001158045">
    <property type="component" value="Unassembled WGS sequence"/>
</dbReference>
<gene>
    <name evidence="1" type="ORF">QE109_02095</name>
</gene>
<evidence type="ECO:0000313" key="2">
    <source>
        <dbReference type="Proteomes" id="UP001158045"/>
    </source>
</evidence>